<dbReference type="OrthoDB" id="707775at2"/>
<organism evidence="1 2">
    <name type="scientific">Mucilaginibacter pallidiroseus</name>
    <dbReference type="NCBI Taxonomy" id="2599295"/>
    <lineage>
        <taxon>Bacteria</taxon>
        <taxon>Pseudomonadati</taxon>
        <taxon>Bacteroidota</taxon>
        <taxon>Sphingobacteriia</taxon>
        <taxon>Sphingobacteriales</taxon>
        <taxon>Sphingobacteriaceae</taxon>
        <taxon>Mucilaginibacter</taxon>
    </lineage>
</organism>
<dbReference type="EMBL" id="VOEJ01000001">
    <property type="protein sequence ID" value="TWR31411.1"/>
    <property type="molecule type" value="Genomic_DNA"/>
</dbReference>
<gene>
    <name evidence="1" type="ORF">FPZ43_02735</name>
</gene>
<reference evidence="1 2" key="1">
    <citation type="submission" date="2019-07" db="EMBL/GenBank/DDBJ databases">
        <authorList>
            <person name="Kim J."/>
        </authorList>
    </citation>
    <scope>NUCLEOTIDE SEQUENCE [LARGE SCALE GENOMIC DNA]</scope>
    <source>
        <strain evidence="2">dk17</strain>
    </source>
</reference>
<comment type="caution">
    <text evidence="1">The sequence shown here is derived from an EMBL/GenBank/DDBJ whole genome shotgun (WGS) entry which is preliminary data.</text>
</comment>
<keyword evidence="2" id="KW-1185">Reference proteome</keyword>
<dbReference type="AlphaFoldDB" id="A0A563UJ91"/>
<accession>A0A563UJ91</accession>
<evidence type="ECO:0000313" key="1">
    <source>
        <dbReference type="EMBL" id="TWR31411.1"/>
    </source>
</evidence>
<proteinExistence type="predicted"/>
<dbReference type="Proteomes" id="UP000320042">
    <property type="component" value="Unassembled WGS sequence"/>
</dbReference>
<protein>
    <submittedName>
        <fullName evidence="1">Uncharacterized protein</fullName>
    </submittedName>
</protein>
<sequence>MKVLITAATSAAAHKLKNSLGNAEILLGDFADLPAFMRNNIIKLPDPASDTYAHQMLTLSLDNEIERLYAMLPAEAGTLLKSQQLFSEYNIEIVDGSANL</sequence>
<name>A0A563UJ91_9SPHI</name>
<dbReference type="RefSeq" id="WP_146380308.1">
    <property type="nucleotide sequence ID" value="NZ_VOEJ01000001.1"/>
</dbReference>
<evidence type="ECO:0000313" key="2">
    <source>
        <dbReference type="Proteomes" id="UP000320042"/>
    </source>
</evidence>